<dbReference type="FunFam" id="2.10.25.10:FF:000123">
    <property type="entry name" value="Crumbs homolog 1 (Drosophila)"/>
    <property type="match status" value="1"/>
</dbReference>
<dbReference type="PANTHER" id="PTHR45836">
    <property type="entry name" value="SLIT HOMOLOG"/>
    <property type="match status" value="1"/>
</dbReference>
<evidence type="ECO:0000256" key="10">
    <source>
        <dbReference type="PROSITE-ProRule" id="PRU00076"/>
    </source>
</evidence>
<name>A0AAN7X4I7_ELEMC</name>
<keyword evidence="4" id="KW-0732">Signal</keyword>
<dbReference type="InterPro" id="IPR013032">
    <property type="entry name" value="EGF-like_CS"/>
</dbReference>
<comment type="subcellular location">
    <subcellularLocation>
        <location evidence="1">Membrane</location>
        <topology evidence="1">Single-pass type I membrane protein</topology>
    </subcellularLocation>
</comment>
<dbReference type="InterPro" id="IPR051355">
    <property type="entry name" value="Notch/Slit_guidance"/>
</dbReference>
<keyword evidence="14" id="KW-1185">Reference proteome</keyword>
<dbReference type="Pfam" id="PF12661">
    <property type="entry name" value="hEGF"/>
    <property type="match status" value="2"/>
</dbReference>
<dbReference type="PROSITE" id="PS01187">
    <property type="entry name" value="EGF_CA"/>
    <property type="match status" value="2"/>
</dbReference>
<feature type="disulfide bond" evidence="10">
    <location>
        <begin position="267"/>
        <end position="276"/>
    </location>
</feature>
<keyword evidence="3 11" id="KW-0812">Transmembrane</keyword>
<dbReference type="PROSITE" id="PS50026">
    <property type="entry name" value="EGF_3"/>
    <property type="match status" value="4"/>
</dbReference>
<feature type="domain" description="EGF-like" evidence="12">
    <location>
        <begin position="241"/>
        <end position="277"/>
    </location>
</feature>
<dbReference type="AlphaFoldDB" id="A0AAN7X4I7"/>
<organism evidence="13 14">
    <name type="scientific">Eleginops maclovinus</name>
    <name type="common">Patagonian blennie</name>
    <name type="synonym">Eleginus maclovinus</name>
    <dbReference type="NCBI Taxonomy" id="56733"/>
    <lineage>
        <taxon>Eukaryota</taxon>
        <taxon>Metazoa</taxon>
        <taxon>Chordata</taxon>
        <taxon>Craniata</taxon>
        <taxon>Vertebrata</taxon>
        <taxon>Euteleostomi</taxon>
        <taxon>Actinopterygii</taxon>
        <taxon>Neopterygii</taxon>
        <taxon>Teleostei</taxon>
        <taxon>Neoteleostei</taxon>
        <taxon>Acanthomorphata</taxon>
        <taxon>Eupercaria</taxon>
        <taxon>Perciformes</taxon>
        <taxon>Notothenioidei</taxon>
        <taxon>Eleginopidae</taxon>
        <taxon>Eleginops</taxon>
    </lineage>
</organism>
<keyword evidence="9" id="KW-0325">Glycoprotein</keyword>
<keyword evidence="2 10" id="KW-0245">EGF-like domain</keyword>
<evidence type="ECO:0000256" key="5">
    <source>
        <dbReference type="ARBA" id="ARBA00022737"/>
    </source>
</evidence>
<evidence type="ECO:0000256" key="6">
    <source>
        <dbReference type="ARBA" id="ARBA00022989"/>
    </source>
</evidence>
<keyword evidence="5" id="KW-0677">Repeat</keyword>
<evidence type="ECO:0000313" key="13">
    <source>
        <dbReference type="EMBL" id="KAK5854451.1"/>
    </source>
</evidence>
<reference evidence="13 14" key="1">
    <citation type="journal article" date="2023" name="Genes (Basel)">
        <title>Chromosome-Level Genome Assembly and Circadian Gene Repertoire of the Patagonia Blennie Eleginops maclovinus-The Closest Ancestral Proxy of Antarctic Cryonotothenioids.</title>
        <authorList>
            <person name="Cheng C.C."/>
            <person name="Rivera-Colon A.G."/>
            <person name="Minhas B.F."/>
            <person name="Wilson L."/>
            <person name="Rayamajhi N."/>
            <person name="Vargas-Chacoff L."/>
            <person name="Catchen J.M."/>
        </authorList>
    </citation>
    <scope>NUCLEOTIDE SEQUENCE [LARGE SCALE GENOMIC DNA]</scope>
    <source>
        <strain evidence="13">JMC-PN-2008</strain>
    </source>
</reference>
<dbReference type="Pfam" id="PF00008">
    <property type="entry name" value="EGF"/>
    <property type="match status" value="2"/>
</dbReference>
<dbReference type="SMART" id="SM00181">
    <property type="entry name" value="EGF"/>
    <property type="match status" value="6"/>
</dbReference>
<keyword evidence="7 11" id="KW-0472">Membrane</keyword>
<dbReference type="PANTHER" id="PTHR45836:SF23">
    <property type="entry name" value="NEUROGENIC LOCUS NOTCH HOMOLOG PROTEIN 1"/>
    <property type="match status" value="1"/>
</dbReference>
<evidence type="ECO:0000256" key="3">
    <source>
        <dbReference type="ARBA" id="ARBA00022692"/>
    </source>
</evidence>
<dbReference type="GO" id="GO:0043235">
    <property type="term" value="C:receptor complex"/>
    <property type="evidence" value="ECO:0007669"/>
    <property type="project" value="TreeGrafter"/>
</dbReference>
<dbReference type="EMBL" id="JAUZQC010000019">
    <property type="protein sequence ID" value="KAK5854451.1"/>
    <property type="molecule type" value="Genomic_DNA"/>
</dbReference>
<evidence type="ECO:0000313" key="14">
    <source>
        <dbReference type="Proteomes" id="UP001346869"/>
    </source>
</evidence>
<evidence type="ECO:0000256" key="8">
    <source>
        <dbReference type="ARBA" id="ARBA00023157"/>
    </source>
</evidence>
<evidence type="ECO:0000256" key="1">
    <source>
        <dbReference type="ARBA" id="ARBA00004479"/>
    </source>
</evidence>
<comment type="caution">
    <text evidence="10">Lacks conserved residue(s) required for the propagation of feature annotation.</text>
</comment>
<evidence type="ECO:0000256" key="11">
    <source>
        <dbReference type="SAM" id="Phobius"/>
    </source>
</evidence>
<feature type="domain" description="EGF-like" evidence="12">
    <location>
        <begin position="120"/>
        <end position="158"/>
    </location>
</feature>
<dbReference type="PROSITE" id="PS00010">
    <property type="entry name" value="ASX_HYDROXYL"/>
    <property type="match status" value="2"/>
</dbReference>
<dbReference type="FunFam" id="2.10.25.10:FF:000018">
    <property type="entry name" value="Delta-like 1"/>
    <property type="match status" value="1"/>
</dbReference>
<feature type="domain" description="EGF-like" evidence="12">
    <location>
        <begin position="160"/>
        <end position="201"/>
    </location>
</feature>
<feature type="disulfide bond" evidence="10">
    <location>
        <begin position="148"/>
        <end position="157"/>
    </location>
</feature>
<accession>A0AAN7X4I7</accession>
<dbReference type="FunFam" id="2.10.25.10:FF:000122">
    <property type="entry name" value="Protein crumbs homolog 2"/>
    <property type="match status" value="1"/>
</dbReference>
<evidence type="ECO:0000256" key="2">
    <source>
        <dbReference type="ARBA" id="ARBA00022536"/>
    </source>
</evidence>
<keyword evidence="8 10" id="KW-1015">Disulfide bond</keyword>
<evidence type="ECO:0000256" key="9">
    <source>
        <dbReference type="ARBA" id="ARBA00023180"/>
    </source>
</evidence>
<protein>
    <recommendedName>
        <fullName evidence="12">EGF-like domain-containing protein</fullName>
    </recommendedName>
</protein>
<feature type="transmembrane region" description="Helical" evidence="11">
    <location>
        <begin position="319"/>
        <end position="341"/>
    </location>
</feature>
<dbReference type="InterPro" id="IPR018097">
    <property type="entry name" value="EGF_Ca-bd_CS"/>
</dbReference>
<evidence type="ECO:0000256" key="4">
    <source>
        <dbReference type="ARBA" id="ARBA00022729"/>
    </source>
</evidence>
<proteinExistence type="predicted"/>
<feature type="domain" description="EGF-like" evidence="12">
    <location>
        <begin position="203"/>
        <end position="239"/>
    </location>
</feature>
<dbReference type="FunFam" id="2.10.25.10:FF:000118">
    <property type="entry name" value="protein delta homolog 2"/>
    <property type="match status" value="2"/>
</dbReference>
<dbReference type="GO" id="GO:0009986">
    <property type="term" value="C:cell surface"/>
    <property type="evidence" value="ECO:0007669"/>
    <property type="project" value="TreeGrafter"/>
</dbReference>
<reference evidence="13 14" key="2">
    <citation type="journal article" date="2023" name="Mol. Biol. Evol.">
        <title>Genomics of Secondarily Temperate Adaptation in the Only Non-Antarctic Icefish.</title>
        <authorList>
            <person name="Rivera-Colon A.G."/>
            <person name="Rayamajhi N."/>
            <person name="Minhas B.F."/>
            <person name="Madrigal G."/>
            <person name="Bilyk K.T."/>
            <person name="Yoon V."/>
            <person name="Hune M."/>
            <person name="Gregory S."/>
            <person name="Cheng C.H.C."/>
            <person name="Catchen J.M."/>
        </authorList>
    </citation>
    <scope>NUCLEOTIDE SEQUENCE [LARGE SCALE GENOMIC DNA]</scope>
    <source>
        <strain evidence="13">JMC-PN-2008</strain>
    </source>
</reference>
<dbReference type="InterPro" id="IPR000152">
    <property type="entry name" value="EGF-type_Asp/Asn_hydroxyl_site"/>
</dbReference>
<dbReference type="SMART" id="SM00179">
    <property type="entry name" value="EGF_CA"/>
    <property type="match status" value="4"/>
</dbReference>
<dbReference type="CDD" id="cd00054">
    <property type="entry name" value="EGF_CA"/>
    <property type="match status" value="3"/>
</dbReference>
<dbReference type="Pfam" id="PF21700">
    <property type="entry name" value="EGF_DL_JAG"/>
    <property type="match status" value="1"/>
</dbReference>
<dbReference type="InterPro" id="IPR001881">
    <property type="entry name" value="EGF-like_Ca-bd_dom"/>
</dbReference>
<comment type="caution">
    <text evidence="13">The sequence shown here is derived from an EMBL/GenBank/DDBJ whole genome shotgun (WGS) entry which is preliminary data.</text>
</comment>
<keyword evidence="6 11" id="KW-1133">Transmembrane helix</keyword>
<dbReference type="Proteomes" id="UP001346869">
    <property type="component" value="Unassembled WGS sequence"/>
</dbReference>
<dbReference type="GO" id="GO:0005509">
    <property type="term" value="F:calcium ion binding"/>
    <property type="evidence" value="ECO:0007669"/>
    <property type="project" value="InterPro"/>
</dbReference>
<dbReference type="PROSITE" id="PS01186">
    <property type="entry name" value="EGF_2"/>
    <property type="match status" value="5"/>
</dbReference>
<feature type="disulfide bond" evidence="10">
    <location>
        <begin position="229"/>
        <end position="238"/>
    </location>
</feature>
<dbReference type="PROSITE" id="PS00022">
    <property type="entry name" value="EGF_1"/>
    <property type="match status" value="6"/>
</dbReference>
<dbReference type="GO" id="GO:0007219">
    <property type="term" value="P:Notch signaling pathway"/>
    <property type="evidence" value="ECO:0007669"/>
    <property type="project" value="TreeGrafter"/>
</dbReference>
<dbReference type="GO" id="GO:0007411">
    <property type="term" value="P:axon guidance"/>
    <property type="evidence" value="ECO:0007669"/>
    <property type="project" value="TreeGrafter"/>
</dbReference>
<dbReference type="GO" id="GO:0005886">
    <property type="term" value="C:plasma membrane"/>
    <property type="evidence" value="ECO:0007669"/>
    <property type="project" value="TreeGrafter"/>
</dbReference>
<gene>
    <name evidence="13" type="ORF">PBY51_015518</name>
</gene>
<feature type="disulfide bond" evidence="10">
    <location>
        <begin position="191"/>
        <end position="200"/>
    </location>
</feature>
<dbReference type="InterPro" id="IPR000742">
    <property type="entry name" value="EGF"/>
</dbReference>
<sequence length="380" mass="39891">MACVSFCPHLQTSLNLPLGMLGAEVVSVFLVSNMSTLRGCVLLFVLVLSAPPCRGQGSGCSCDVPNSRCDESGVCRCDPGWGGPHCAVCLLMPGCLHGSCQQPWQCRCDPGWGGRFCDKDLQVCSQHPPCLNGASCVMEDSGDYSCLCPKGFHGRNCELKTGPCLQSRSPCKNGGLCEDADGFSAVLRCRCLAGFAGPRCETDLDDCLMKPCANGASCLDGVNRFSCFCPPGFSGRFCTVNLDDCAGRPCLHAGRCLDRAAGFLCVCRPGFGGATCQTALRAGEPGRTTGAGNHSSHDDRVFKVTVSERSAGSLSGVQLIILLVLGGGALAAVLLTTGLLLQGRCRARGLETSRAGETEVQISFLNVAEPEKKKLNTEVI</sequence>
<dbReference type="Gene3D" id="2.10.25.10">
    <property type="entry name" value="Laminin"/>
    <property type="match status" value="5"/>
</dbReference>
<dbReference type="SUPFAM" id="SSF57196">
    <property type="entry name" value="EGF/Laminin"/>
    <property type="match status" value="4"/>
</dbReference>
<evidence type="ECO:0000259" key="12">
    <source>
        <dbReference type="PROSITE" id="PS50026"/>
    </source>
</evidence>
<evidence type="ECO:0000256" key="7">
    <source>
        <dbReference type="ARBA" id="ARBA00023136"/>
    </source>
</evidence>